<sequence>MEAIKTDMNTVFTSMTSWWGSAQSPDTKSDIHGKEDTQTAKENKEAPQKTDSAESSPSVQDPESKGSGEKGEKLQKEESGTEKTANNEALDLNIEEMSNKAMEAAKEWGSYLYSFGKTATVQVTEQVAKTAKQLKETIDDKTMIGDFNKEQTKFVAENTEKKKKSEASVPPWVGYNEEEAMKTQILALSSDKRNFLRNPPAGVQFNFDFEASFPVASSMLQEDPKLNKMRFELVPKQIKENVFWRNYFYRVSLIKQSAQLTSLAQRTGNCFSRALSVFRIILASLERFPFC</sequence>
<evidence type="ECO:0000259" key="3">
    <source>
        <dbReference type="PROSITE" id="PS50858"/>
    </source>
</evidence>
<dbReference type="InterPro" id="IPR051494">
    <property type="entry name" value="BSD_domain-containing"/>
</dbReference>
<evidence type="ECO:0000313" key="5">
    <source>
        <dbReference type="Proteomes" id="UP001208570"/>
    </source>
</evidence>
<dbReference type="EMBL" id="JAODUP010000009">
    <property type="protein sequence ID" value="KAK2169491.1"/>
    <property type="molecule type" value="Genomic_DNA"/>
</dbReference>
<dbReference type="PANTHER" id="PTHR16019">
    <property type="entry name" value="SYNAPSE-ASSOCIATED PROTEIN"/>
    <property type="match status" value="1"/>
</dbReference>
<proteinExistence type="predicted"/>
<dbReference type="FunFam" id="1.10.3970.10:FF:000001">
    <property type="entry name" value="synapse-associated protein 1 isoform X1"/>
    <property type="match status" value="1"/>
</dbReference>
<dbReference type="GO" id="GO:0038203">
    <property type="term" value="P:TORC2 signaling"/>
    <property type="evidence" value="ECO:0007669"/>
    <property type="project" value="TreeGrafter"/>
</dbReference>
<protein>
    <recommendedName>
        <fullName evidence="3">BSD domain-containing protein</fullName>
    </recommendedName>
</protein>
<feature type="compositionally biased region" description="Basic and acidic residues" evidence="2">
    <location>
        <begin position="62"/>
        <end position="81"/>
    </location>
</feature>
<feature type="region of interest" description="Disordered" evidence="2">
    <location>
        <begin position="15"/>
        <end position="90"/>
    </location>
</feature>
<dbReference type="SUPFAM" id="SSF140383">
    <property type="entry name" value="BSD domain-like"/>
    <property type="match status" value="1"/>
</dbReference>
<gene>
    <name evidence="4" type="ORF">LSH36_9g03037</name>
</gene>
<dbReference type="SMART" id="SM00751">
    <property type="entry name" value="BSD"/>
    <property type="match status" value="1"/>
</dbReference>
<evidence type="ECO:0000256" key="1">
    <source>
        <dbReference type="ARBA" id="ARBA00022553"/>
    </source>
</evidence>
<dbReference type="InterPro" id="IPR005607">
    <property type="entry name" value="BSD_dom"/>
</dbReference>
<evidence type="ECO:0000313" key="4">
    <source>
        <dbReference type="EMBL" id="KAK2169491.1"/>
    </source>
</evidence>
<dbReference type="InterPro" id="IPR035925">
    <property type="entry name" value="BSD_dom_sf"/>
</dbReference>
<dbReference type="GO" id="GO:0005794">
    <property type="term" value="C:Golgi apparatus"/>
    <property type="evidence" value="ECO:0007669"/>
    <property type="project" value="TreeGrafter"/>
</dbReference>
<reference evidence="4" key="1">
    <citation type="journal article" date="2023" name="Mol. Biol. Evol.">
        <title>Third-Generation Sequencing Reveals the Adaptive Role of the Epigenome in Three Deep-Sea Polychaetes.</title>
        <authorList>
            <person name="Perez M."/>
            <person name="Aroh O."/>
            <person name="Sun Y."/>
            <person name="Lan Y."/>
            <person name="Juniper S.K."/>
            <person name="Young C.R."/>
            <person name="Angers B."/>
            <person name="Qian P.Y."/>
        </authorList>
    </citation>
    <scope>NUCLEOTIDE SEQUENCE</scope>
    <source>
        <strain evidence="4">P08H-3</strain>
    </source>
</reference>
<organism evidence="4 5">
    <name type="scientific">Paralvinella palmiformis</name>
    <dbReference type="NCBI Taxonomy" id="53620"/>
    <lineage>
        <taxon>Eukaryota</taxon>
        <taxon>Metazoa</taxon>
        <taxon>Spiralia</taxon>
        <taxon>Lophotrochozoa</taxon>
        <taxon>Annelida</taxon>
        <taxon>Polychaeta</taxon>
        <taxon>Sedentaria</taxon>
        <taxon>Canalipalpata</taxon>
        <taxon>Terebellida</taxon>
        <taxon>Terebelliformia</taxon>
        <taxon>Alvinellidae</taxon>
        <taxon>Paralvinella</taxon>
    </lineage>
</organism>
<feature type="domain" description="BSD" evidence="3">
    <location>
        <begin position="203"/>
        <end position="255"/>
    </location>
</feature>
<dbReference type="PROSITE" id="PS50858">
    <property type="entry name" value="BSD"/>
    <property type="match status" value="1"/>
</dbReference>
<dbReference type="PANTHER" id="PTHR16019:SF6">
    <property type="entry name" value="SYNAPSE-ASSOCIATED PROTEIN 1"/>
    <property type="match status" value="1"/>
</dbReference>
<dbReference type="AlphaFoldDB" id="A0AAD9KE07"/>
<accession>A0AAD9KE07</accession>
<dbReference type="Proteomes" id="UP001208570">
    <property type="component" value="Unassembled WGS sequence"/>
</dbReference>
<dbReference type="GO" id="GO:0045202">
    <property type="term" value="C:synapse"/>
    <property type="evidence" value="ECO:0007669"/>
    <property type="project" value="TreeGrafter"/>
</dbReference>
<dbReference type="Gene3D" id="1.10.3970.10">
    <property type="entry name" value="BSD domain"/>
    <property type="match status" value="1"/>
</dbReference>
<dbReference type="GO" id="GO:0048172">
    <property type="term" value="P:regulation of short-term neuronal synaptic plasticity"/>
    <property type="evidence" value="ECO:0007669"/>
    <property type="project" value="TreeGrafter"/>
</dbReference>
<comment type="caution">
    <text evidence="4">The sequence shown here is derived from an EMBL/GenBank/DDBJ whole genome shotgun (WGS) entry which is preliminary data.</text>
</comment>
<keyword evidence="5" id="KW-1185">Reference proteome</keyword>
<dbReference type="GO" id="GO:0005634">
    <property type="term" value="C:nucleus"/>
    <property type="evidence" value="ECO:0007669"/>
    <property type="project" value="TreeGrafter"/>
</dbReference>
<feature type="compositionally biased region" description="Polar residues" evidence="2">
    <location>
        <begin position="15"/>
        <end position="26"/>
    </location>
</feature>
<dbReference type="Pfam" id="PF03909">
    <property type="entry name" value="BSD"/>
    <property type="match status" value="1"/>
</dbReference>
<feature type="compositionally biased region" description="Basic and acidic residues" evidence="2">
    <location>
        <begin position="27"/>
        <end position="52"/>
    </location>
</feature>
<name>A0AAD9KE07_9ANNE</name>
<evidence type="ECO:0000256" key="2">
    <source>
        <dbReference type="SAM" id="MobiDB-lite"/>
    </source>
</evidence>
<keyword evidence="1" id="KW-0597">Phosphoprotein</keyword>